<dbReference type="GO" id="GO:0007165">
    <property type="term" value="P:signal transduction"/>
    <property type="evidence" value="ECO:0007669"/>
    <property type="project" value="TreeGrafter"/>
</dbReference>
<dbReference type="PRINTS" id="PR00377">
    <property type="entry name" value="IMPHPHTASES"/>
</dbReference>
<dbReference type="EMBL" id="CP053923">
    <property type="protein sequence ID" value="QNT68502.1"/>
    <property type="molecule type" value="Genomic_DNA"/>
</dbReference>
<comment type="catalytic activity">
    <reaction evidence="1 10">
        <text>a myo-inositol phosphate + H2O = myo-inositol + phosphate</text>
        <dbReference type="Rhea" id="RHEA:24056"/>
        <dbReference type="ChEBI" id="CHEBI:15377"/>
        <dbReference type="ChEBI" id="CHEBI:17268"/>
        <dbReference type="ChEBI" id="CHEBI:43474"/>
        <dbReference type="ChEBI" id="CHEBI:84139"/>
        <dbReference type="EC" id="3.1.3.25"/>
    </reaction>
</comment>
<gene>
    <name evidence="11" type="ORF">HQ394_02895</name>
</gene>
<comment type="cofactor">
    <cofactor evidence="2 9 10">
        <name>Mg(2+)</name>
        <dbReference type="ChEBI" id="CHEBI:18420"/>
    </cofactor>
</comment>
<evidence type="ECO:0000256" key="3">
    <source>
        <dbReference type="ARBA" id="ARBA00009759"/>
    </source>
</evidence>
<evidence type="ECO:0000313" key="11">
    <source>
        <dbReference type="EMBL" id="QNT68502.1"/>
    </source>
</evidence>
<dbReference type="GO" id="GO:0006020">
    <property type="term" value="P:inositol metabolic process"/>
    <property type="evidence" value="ECO:0007669"/>
    <property type="project" value="TreeGrafter"/>
</dbReference>
<dbReference type="InterPro" id="IPR000760">
    <property type="entry name" value="Inositol_monophosphatase-like"/>
</dbReference>
<dbReference type="CDD" id="cd01639">
    <property type="entry name" value="IMPase"/>
    <property type="match status" value="1"/>
</dbReference>
<dbReference type="Proteomes" id="UP000516369">
    <property type="component" value="Chromosome"/>
</dbReference>
<dbReference type="PANTHER" id="PTHR20854:SF4">
    <property type="entry name" value="INOSITOL-1-MONOPHOSPHATASE-RELATED"/>
    <property type="match status" value="1"/>
</dbReference>
<feature type="binding site" evidence="9">
    <location>
        <position position="71"/>
    </location>
    <ligand>
        <name>Mg(2+)</name>
        <dbReference type="ChEBI" id="CHEBI:18420"/>
        <label>1</label>
        <note>catalytic</note>
    </ligand>
</feature>
<dbReference type="PROSITE" id="PS00629">
    <property type="entry name" value="IMP_1"/>
    <property type="match status" value="1"/>
</dbReference>
<dbReference type="FunFam" id="3.40.190.80:FF:000020">
    <property type="entry name" value="Fructose-1,6-bisphosphatase/inositol-1-monophosphatase"/>
    <property type="match status" value="1"/>
</dbReference>
<feature type="binding site" evidence="9">
    <location>
        <position position="90"/>
    </location>
    <ligand>
        <name>Mg(2+)</name>
        <dbReference type="ChEBI" id="CHEBI:18420"/>
        <label>2</label>
    </ligand>
</feature>
<evidence type="ECO:0000313" key="12">
    <source>
        <dbReference type="Proteomes" id="UP000516369"/>
    </source>
</evidence>
<dbReference type="RefSeq" id="WP_190261940.1">
    <property type="nucleotide sequence ID" value="NZ_CP053923.1"/>
</dbReference>
<feature type="binding site" evidence="9">
    <location>
        <position position="91"/>
    </location>
    <ligand>
        <name>Mg(2+)</name>
        <dbReference type="ChEBI" id="CHEBI:18420"/>
        <label>1</label>
        <note>catalytic</note>
    </ligand>
</feature>
<evidence type="ECO:0000256" key="2">
    <source>
        <dbReference type="ARBA" id="ARBA00001946"/>
    </source>
</evidence>
<evidence type="ECO:0000256" key="5">
    <source>
        <dbReference type="ARBA" id="ARBA00019784"/>
    </source>
</evidence>
<dbReference type="KEGG" id="dvn:HQ394_02895"/>
<feature type="binding site" evidence="9">
    <location>
        <position position="216"/>
    </location>
    <ligand>
        <name>Mg(2+)</name>
        <dbReference type="ChEBI" id="CHEBI:18420"/>
        <label>1</label>
        <note>catalytic</note>
    </ligand>
</feature>
<dbReference type="PROSITE" id="PS00630">
    <property type="entry name" value="IMP_2"/>
    <property type="match status" value="1"/>
</dbReference>
<dbReference type="GO" id="GO:0046872">
    <property type="term" value="F:metal ion binding"/>
    <property type="evidence" value="ECO:0007669"/>
    <property type="project" value="UniProtKB-KW"/>
</dbReference>
<dbReference type="InterPro" id="IPR020583">
    <property type="entry name" value="Inositol_monoP_metal-BS"/>
</dbReference>
<name>A0A7H1MYG6_9PROT</name>
<proteinExistence type="inferred from homology"/>
<dbReference type="AlphaFoldDB" id="A0A7H1MYG6"/>
<sequence length="273" mass="29397">MATYRSPLLNVMTAAALKAAKGLIRDFGELEQLQVSKKGPADYVSRADRRAEEIVAGELQRARPAYGLLMEEAGTVVGSDTSNRWIIDPLDGTTNFLHGIPHFSISIALERDSELYAGVIYNPVSDEMYVAERGTGAFLNGRRIRVSARRKLQESLFATGIPFMGIPDHQLLLRQLERVMATTSGVRRYGSAALDLAYVAAGRYDGYWENGLNPWDIAAGIVLVREAGGFVTDLAGGRGMLKGAGILATNTGLHEDLLALVRPSAITAATGSS</sequence>
<dbReference type="SUPFAM" id="SSF56655">
    <property type="entry name" value="Carbohydrate phosphatase"/>
    <property type="match status" value="1"/>
</dbReference>
<evidence type="ECO:0000256" key="8">
    <source>
        <dbReference type="ARBA" id="ARBA00022842"/>
    </source>
</evidence>
<comment type="similarity">
    <text evidence="3 10">Belongs to the inositol monophosphatase superfamily.</text>
</comment>
<keyword evidence="12" id="KW-1185">Reference proteome</keyword>
<evidence type="ECO:0000256" key="9">
    <source>
        <dbReference type="PIRSR" id="PIRSR600760-2"/>
    </source>
</evidence>
<dbReference type="InterPro" id="IPR020550">
    <property type="entry name" value="Inositol_monophosphatase_CS"/>
</dbReference>
<evidence type="ECO:0000256" key="10">
    <source>
        <dbReference type="RuleBase" id="RU364068"/>
    </source>
</evidence>
<dbReference type="EC" id="3.1.3.25" evidence="4 10"/>
<dbReference type="InterPro" id="IPR022337">
    <property type="entry name" value="Inositol_monophosphatase_SuhB"/>
</dbReference>
<dbReference type="Gene3D" id="3.30.540.10">
    <property type="entry name" value="Fructose-1,6-Bisphosphatase, subunit A, domain 1"/>
    <property type="match status" value="1"/>
</dbReference>
<dbReference type="FunFam" id="3.30.540.10:FF:000003">
    <property type="entry name" value="Inositol-1-monophosphatase"/>
    <property type="match status" value="1"/>
</dbReference>
<keyword evidence="6 9" id="KW-0479">Metal-binding</keyword>
<dbReference type="GO" id="GO:0046854">
    <property type="term" value="P:phosphatidylinositol phosphate biosynthetic process"/>
    <property type="evidence" value="ECO:0007669"/>
    <property type="project" value="InterPro"/>
</dbReference>
<evidence type="ECO:0000256" key="1">
    <source>
        <dbReference type="ARBA" id="ARBA00001033"/>
    </source>
</evidence>
<keyword evidence="7 10" id="KW-0378">Hydrolase</keyword>
<dbReference type="InterPro" id="IPR033942">
    <property type="entry name" value="IMPase"/>
</dbReference>
<feature type="binding site" evidence="9">
    <location>
        <position position="88"/>
    </location>
    <ligand>
        <name>Mg(2+)</name>
        <dbReference type="ChEBI" id="CHEBI:18420"/>
        <label>1</label>
        <note>catalytic</note>
    </ligand>
</feature>
<evidence type="ECO:0000256" key="4">
    <source>
        <dbReference type="ARBA" id="ARBA00013106"/>
    </source>
</evidence>
<protein>
    <recommendedName>
        <fullName evidence="5 10">Inositol-1-monophosphatase</fullName>
        <ecNumber evidence="4 10">3.1.3.25</ecNumber>
    </recommendedName>
</protein>
<keyword evidence="8 9" id="KW-0460">Magnesium</keyword>
<evidence type="ECO:0000256" key="6">
    <source>
        <dbReference type="ARBA" id="ARBA00022723"/>
    </source>
</evidence>
<dbReference type="PRINTS" id="PR01959">
    <property type="entry name" value="SBIMPHPHTASE"/>
</dbReference>
<accession>A0A7H1MYG6</accession>
<dbReference type="Gene3D" id="3.40.190.80">
    <property type="match status" value="1"/>
</dbReference>
<organism evidence="11 12">
    <name type="scientific">Defluviicoccus vanus</name>
    <dbReference type="NCBI Taxonomy" id="111831"/>
    <lineage>
        <taxon>Bacteria</taxon>
        <taxon>Pseudomonadati</taxon>
        <taxon>Pseudomonadota</taxon>
        <taxon>Alphaproteobacteria</taxon>
        <taxon>Rhodospirillales</taxon>
        <taxon>Rhodospirillaceae</taxon>
        <taxon>Defluviicoccus</taxon>
    </lineage>
</organism>
<evidence type="ECO:0000256" key="7">
    <source>
        <dbReference type="ARBA" id="ARBA00022801"/>
    </source>
</evidence>
<dbReference type="PANTHER" id="PTHR20854">
    <property type="entry name" value="INOSITOL MONOPHOSPHATASE"/>
    <property type="match status" value="1"/>
</dbReference>
<dbReference type="GO" id="GO:0008934">
    <property type="term" value="F:inositol monophosphate 1-phosphatase activity"/>
    <property type="evidence" value="ECO:0007669"/>
    <property type="project" value="InterPro"/>
</dbReference>
<reference evidence="11 12" key="1">
    <citation type="submission" date="2020-05" db="EMBL/GenBank/DDBJ databases">
        <title>Complete closed genome sequence of Defluviicoccus vanus.</title>
        <authorList>
            <person name="Bessarab I."/>
            <person name="Arumugam K."/>
            <person name="Maszenan A.M."/>
            <person name="Seviour R.J."/>
            <person name="Williams R.B."/>
        </authorList>
    </citation>
    <scope>NUCLEOTIDE SEQUENCE [LARGE SCALE GENOMIC DNA]</scope>
    <source>
        <strain evidence="11 12">Ben 114</strain>
    </source>
</reference>
<dbReference type="Pfam" id="PF00459">
    <property type="entry name" value="Inositol_P"/>
    <property type="match status" value="1"/>
</dbReference>